<reference evidence="11" key="1">
    <citation type="submission" date="2020-10" db="EMBL/GenBank/DDBJ databases">
        <authorList>
            <person name="Gilroy R."/>
        </authorList>
    </citation>
    <scope>NUCLEOTIDE SEQUENCE</scope>
    <source>
        <strain evidence="11">ChiSjej5B23-6657</strain>
    </source>
</reference>
<keyword evidence="2 7" id="KW-0547">Nucleotide-binding</keyword>
<dbReference type="InterPro" id="IPR007860">
    <property type="entry name" value="DNA_mmatch_repair_MutS_con_dom"/>
</dbReference>
<evidence type="ECO:0000256" key="5">
    <source>
        <dbReference type="ARBA" id="ARBA00023125"/>
    </source>
</evidence>
<dbReference type="Proteomes" id="UP000823912">
    <property type="component" value="Unassembled WGS sequence"/>
</dbReference>
<dbReference type="PANTHER" id="PTHR11361">
    <property type="entry name" value="DNA MISMATCH REPAIR PROTEIN MUTS FAMILY MEMBER"/>
    <property type="match status" value="1"/>
</dbReference>
<dbReference type="AlphaFoldDB" id="A0A9D1JA33"/>
<evidence type="ECO:0000256" key="7">
    <source>
        <dbReference type="HAMAP-Rule" id="MF_00096"/>
    </source>
</evidence>
<evidence type="ECO:0000256" key="1">
    <source>
        <dbReference type="ARBA" id="ARBA00006271"/>
    </source>
</evidence>
<dbReference type="GO" id="GO:0030983">
    <property type="term" value="F:mismatched DNA binding"/>
    <property type="evidence" value="ECO:0007669"/>
    <property type="project" value="InterPro"/>
</dbReference>
<organism evidence="11 12">
    <name type="scientific">Candidatus Pullilachnospira gallistercoris</name>
    <dbReference type="NCBI Taxonomy" id="2840911"/>
    <lineage>
        <taxon>Bacteria</taxon>
        <taxon>Bacillati</taxon>
        <taxon>Bacillota</taxon>
        <taxon>Clostridia</taxon>
        <taxon>Lachnospirales</taxon>
        <taxon>Lachnospiraceae</taxon>
        <taxon>Lachnospiraceae incertae sedis</taxon>
        <taxon>Candidatus Pullilachnospira</taxon>
    </lineage>
</organism>
<feature type="binding site" evidence="7">
    <location>
        <begin position="613"/>
        <end position="620"/>
    </location>
    <ligand>
        <name>ATP</name>
        <dbReference type="ChEBI" id="CHEBI:30616"/>
    </ligand>
</feature>
<dbReference type="GO" id="GO:0005524">
    <property type="term" value="F:ATP binding"/>
    <property type="evidence" value="ECO:0007669"/>
    <property type="project" value="UniProtKB-UniRule"/>
</dbReference>
<dbReference type="Pfam" id="PF05190">
    <property type="entry name" value="MutS_IV"/>
    <property type="match status" value="1"/>
</dbReference>
<comment type="caution">
    <text evidence="11">The sequence shown here is derived from an EMBL/GenBank/DDBJ whole genome shotgun (WGS) entry which is preliminary data.</text>
</comment>
<dbReference type="GO" id="GO:0003684">
    <property type="term" value="F:damaged DNA binding"/>
    <property type="evidence" value="ECO:0007669"/>
    <property type="project" value="UniProtKB-UniRule"/>
</dbReference>
<dbReference type="SUPFAM" id="SSF52540">
    <property type="entry name" value="P-loop containing nucleoside triphosphate hydrolases"/>
    <property type="match status" value="1"/>
</dbReference>
<dbReference type="InterPro" id="IPR007696">
    <property type="entry name" value="DNA_mismatch_repair_MutS_core"/>
</dbReference>
<dbReference type="FunFam" id="1.10.1420.10:FF:000007">
    <property type="entry name" value="DNA mismatch repair protein MutS"/>
    <property type="match status" value="1"/>
</dbReference>
<dbReference type="InterPro" id="IPR007695">
    <property type="entry name" value="DNA_mismatch_repair_MutS-lik_N"/>
</dbReference>
<dbReference type="Gene3D" id="3.30.420.110">
    <property type="entry name" value="MutS, connector domain"/>
    <property type="match status" value="1"/>
</dbReference>
<dbReference type="SUPFAM" id="SSF55271">
    <property type="entry name" value="DNA repair protein MutS, domain I"/>
    <property type="match status" value="1"/>
</dbReference>
<dbReference type="HAMAP" id="MF_00096">
    <property type="entry name" value="MutS"/>
    <property type="match status" value="1"/>
</dbReference>
<evidence type="ECO:0000256" key="9">
    <source>
        <dbReference type="RuleBase" id="RU003756"/>
    </source>
</evidence>
<dbReference type="SUPFAM" id="SSF48334">
    <property type="entry name" value="DNA repair protein MutS, domain III"/>
    <property type="match status" value="1"/>
</dbReference>
<dbReference type="PANTHER" id="PTHR11361:SF34">
    <property type="entry name" value="DNA MISMATCH REPAIR PROTEIN MSH1, MITOCHONDRIAL"/>
    <property type="match status" value="1"/>
</dbReference>
<evidence type="ECO:0000313" key="11">
    <source>
        <dbReference type="EMBL" id="HIR70055.1"/>
    </source>
</evidence>
<dbReference type="SUPFAM" id="SSF53150">
    <property type="entry name" value="DNA repair protein MutS, domain II"/>
    <property type="match status" value="1"/>
</dbReference>
<evidence type="ECO:0000256" key="4">
    <source>
        <dbReference type="ARBA" id="ARBA00022840"/>
    </source>
</evidence>
<dbReference type="CDD" id="cd03284">
    <property type="entry name" value="ABC_MutS1"/>
    <property type="match status" value="1"/>
</dbReference>
<dbReference type="InterPro" id="IPR036187">
    <property type="entry name" value="DNA_mismatch_repair_MutS_sf"/>
</dbReference>
<feature type="domain" description="DNA mismatch repair proteins mutS family" evidence="10">
    <location>
        <begin position="687"/>
        <end position="703"/>
    </location>
</feature>
<dbReference type="SMART" id="SM00534">
    <property type="entry name" value="MUTSac"/>
    <property type="match status" value="1"/>
</dbReference>
<dbReference type="InterPro" id="IPR036678">
    <property type="entry name" value="MutS_con_dom_sf"/>
</dbReference>
<comment type="function">
    <text evidence="7">This protein is involved in the repair of mismatches in DNA. It is possible that it carries out the mismatch recognition step. This protein has a weak ATPase activity.</text>
</comment>
<dbReference type="PIRSF" id="PIRSF037677">
    <property type="entry name" value="DNA_mis_repair_Msh6"/>
    <property type="match status" value="1"/>
</dbReference>
<accession>A0A9D1JA33</accession>
<dbReference type="PROSITE" id="PS00486">
    <property type="entry name" value="DNA_MISMATCH_REPAIR_2"/>
    <property type="match status" value="1"/>
</dbReference>
<sequence length="875" mass="99710">MMQHYLQTKKENPGCILFYRLGDFYEMFFDDAVLVSRELELTLTGKSCGMEERAPMCGIPYHALDNYLSRLVNKGYKVAICEQVEDPKEAKGMVKREVVRIVTPGTNIDNMALDETKNNYIMSIAFVDDKYGIAVADVTTADFLVTELDSKKLLDEIYKYNPSEIVCNEAFLVSGFPLDEIRERLHLVVSSLDAVYFDEKLSTDLLLKHFKTNSLESLGLREFEIGTIAAGALLKYLYEIQKSSLEHMTHIRPYINGNYMMLDHATRRNLELVETLREKQKRGSLLWVLDKTKTAMGARTLRSYIEQPLNDYDEIIRRHKAIEEINRQMITREELREYLNPIYDLERIMTKVIYQTANPRDLLAFKTSIAMLPPIKSLLADYRGDLLRQICEDLDPLEDLHALIDASISEDPPISVRDGDIIKDGYSEDIDHYRDAKTKGKQWLADLEIKEREKTGIKNLKVKYNKVFGYYLEVTNSYKDLVPDYFIRKQTLANAERYFTPELKELEDTILGAEDKLTTLEYEYFREIREHIASQIERIQKTAKAVANLDVFLSLAYVAETNHYCKPRMNKKGIIDIKSGRHPVVEKMIPNDMFIENDVYLDNQKHRVSIITGPNMAGKSTYMRQVALIVLMAQIGSFVPAKEANIGIVDRIFTRVGASDDLASGQSTFMVEMNEVANILRNATSHSLLILDEIGRGTSTFDGLSIAWAVVEYISDTKLLGAKTLFATHYHELTELEGKLDGVNNYCIAVKENGDDIVFLRKIIPGGADKSYGIQVAKLAGLPDTVIERAKQIVEELSTNDIVETARNIAAQSGDNAAKKPEKLDEVDLGQMSLFDTVKNDDIIKELEELDITNITPMEALNKLDELQSKVRNRW</sequence>
<evidence type="ECO:0000256" key="6">
    <source>
        <dbReference type="ARBA" id="ARBA00023204"/>
    </source>
</evidence>
<dbReference type="Pfam" id="PF01624">
    <property type="entry name" value="MutS_I"/>
    <property type="match status" value="1"/>
</dbReference>
<evidence type="ECO:0000256" key="2">
    <source>
        <dbReference type="ARBA" id="ARBA00022741"/>
    </source>
</evidence>
<dbReference type="FunFam" id="3.40.50.300:FF:001579">
    <property type="entry name" value="DNA mismatch repair protein MutS"/>
    <property type="match status" value="1"/>
</dbReference>
<evidence type="ECO:0000256" key="3">
    <source>
        <dbReference type="ARBA" id="ARBA00022763"/>
    </source>
</evidence>
<dbReference type="InterPro" id="IPR027417">
    <property type="entry name" value="P-loop_NTPase"/>
</dbReference>
<evidence type="ECO:0000256" key="8">
    <source>
        <dbReference type="NCBIfam" id="TIGR01070"/>
    </source>
</evidence>
<dbReference type="Gene3D" id="1.10.1420.10">
    <property type="match status" value="2"/>
</dbReference>
<keyword evidence="4 7" id="KW-0067">ATP-binding</keyword>
<dbReference type="FunFam" id="3.40.1170.10:FF:000001">
    <property type="entry name" value="DNA mismatch repair protein MutS"/>
    <property type="match status" value="1"/>
</dbReference>
<comment type="similarity">
    <text evidence="1 7 9">Belongs to the DNA mismatch repair MutS family.</text>
</comment>
<dbReference type="InterPro" id="IPR017261">
    <property type="entry name" value="DNA_mismatch_repair_MutS/MSH"/>
</dbReference>
<gene>
    <name evidence="7 11" type="primary">mutS</name>
    <name evidence="11" type="ORF">IAA55_02100</name>
</gene>
<name>A0A9D1JA33_9FIRM</name>
<dbReference type="InterPro" id="IPR007861">
    <property type="entry name" value="DNA_mismatch_repair_MutS_clamp"/>
</dbReference>
<dbReference type="InterPro" id="IPR045076">
    <property type="entry name" value="MutS"/>
</dbReference>
<keyword evidence="6 7" id="KW-0234">DNA repair</keyword>
<dbReference type="Pfam" id="PF05188">
    <property type="entry name" value="MutS_II"/>
    <property type="match status" value="1"/>
</dbReference>
<dbReference type="NCBIfam" id="TIGR01070">
    <property type="entry name" value="mutS1"/>
    <property type="match status" value="1"/>
</dbReference>
<dbReference type="EMBL" id="DVHM01000035">
    <property type="protein sequence ID" value="HIR70055.1"/>
    <property type="molecule type" value="Genomic_DNA"/>
</dbReference>
<dbReference type="Pfam" id="PF00488">
    <property type="entry name" value="MutS_V"/>
    <property type="match status" value="1"/>
</dbReference>
<evidence type="ECO:0000313" key="12">
    <source>
        <dbReference type="Proteomes" id="UP000823912"/>
    </source>
</evidence>
<dbReference type="InterPro" id="IPR005748">
    <property type="entry name" value="DNA_mismatch_repair_MutS"/>
</dbReference>
<dbReference type="GO" id="GO:0006298">
    <property type="term" value="P:mismatch repair"/>
    <property type="evidence" value="ECO:0007669"/>
    <property type="project" value="UniProtKB-UniRule"/>
</dbReference>
<dbReference type="Gene3D" id="3.40.50.300">
    <property type="entry name" value="P-loop containing nucleotide triphosphate hydrolases"/>
    <property type="match status" value="1"/>
</dbReference>
<reference evidence="11" key="2">
    <citation type="journal article" date="2021" name="PeerJ">
        <title>Extensive microbial diversity within the chicken gut microbiome revealed by metagenomics and culture.</title>
        <authorList>
            <person name="Gilroy R."/>
            <person name="Ravi A."/>
            <person name="Getino M."/>
            <person name="Pursley I."/>
            <person name="Horton D.L."/>
            <person name="Alikhan N.F."/>
            <person name="Baker D."/>
            <person name="Gharbi K."/>
            <person name="Hall N."/>
            <person name="Watson M."/>
            <person name="Adriaenssens E.M."/>
            <person name="Foster-Nyarko E."/>
            <person name="Jarju S."/>
            <person name="Secka A."/>
            <person name="Antonio M."/>
            <person name="Oren A."/>
            <person name="Chaudhuri R.R."/>
            <person name="La Ragione R."/>
            <person name="Hildebrand F."/>
            <person name="Pallen M.J."/>
        </authorList>
    </citation>
    <scope>NUCLEOTIDE SEQUENCE</scope>
    <source>
        <strain evidence="11">ChiSjej5B23-6657</strain>
    </source>
</reference>
<dbReference type="GO" id="GO:0140664">
    <property type="term" value="F:ATP-dependent DNA damage sensor activity"/>
    <property type="evidence" value="ECO:0007669"/>
    <property type="project" value="InterPro"/>
</dbReference>
<protein>
    <recommendedName>
        <fullName evidence="7 8">DNA mismatch repair protein MutS</fullName>
    </recommendedName>
</protein>
<dbReference type="Pfam" id="PF05192">
    <property type="entry name" value="MutS_III"/>
    <property type="match status" value="1"/>
</dbReference>
<proteinExistence type="inferred from homology"/>
<dbReference type="SMART" id="SM00533">
    <property type="entry name" value="MUTSd"/>
    <property type="match status" value="1"/>
</dbReference>
<dbReference type="NCBIfam" id="NF003810">
    <property type="entry name" value="PRK05399.1"/>
    <property type="match status" value="1"/>
</dbReference>
<dbReference type="InterPro" id="IPR016151">
    <property type="entry name" value="DNA_mismatch_repair_MutS_N"/>
</dbReference>
<keyword evidence="5 7" id="KW-0238">DNA-binding</keyword>
<evidence type="ECO:0000259" key="10">
    <source>
        <dbReference type="PROSITE" id="PS00486"/>
    </source>
</evidence>
<keyword evidence="3 7" id="KW-0227">DNA damage</keyword>
<dbReference type="InterPro" id="IPR000432">
    <property type="entry name" value="DNA_mismatch_repair_MutS_C"/>
</dbReference>
<dbReference type="GO" id="GO:0005829">
    <property type="term" value="C:cytosol"/>
    <property type="evidence" value="ECO:0007669"/>
    <property type="project" value="TreeGrafter"/>
</dbReference>
<dbReference type="Gene3D" id="3.40.1170.10">
    <property type="entry name" value="DNA repair protein MutS, domain I"/>
    <property type="match status" value="1"/>
</dbReference>